<dbReference type="InterPro" id="IPR039425">
    <property type="entry name" value="RNA_pol_sigma-70-like"/>
</dbReference>
<feature type="compositionally biased region" description="Pro residues" evidence="6">
    <location>
        <begin position="246"/>
        <end position="257"/>
    </location>
</feature>
<dbReference type="InterPro" id="IPR013324">
    <property type="entry name" value="RNA_pol_sigma_r3/r4-like"/>
</dbReference>
<dbReference type="SUPFAM" id="SSF88659">
    <property type="entry name" value="Sigma3 and sigma4 domains of RNA polymerase sigma factors"/>
    <property type="match status" value="1"/>
</dbReference>
<evidence type="ECO:0000256" key="4">
    <source>
        <dbReference type="ARBA" id="ARBA00023125"/>
    </source>
</evidence>
<dbReference type="SUPFAM" id="SSF47413">
    <property type="entry name" value="lambda repressor-like DNA-binding domains"/>
    <property type="match status" value="1"/>
</dbReference>
<dbReference type="Proteomes" id="UP001291653">
    <property type="component" value="Unassembled WGS sequence"/>
</dbReference>
<evidence type="ECO:0000256" key="5">
    <source>
        <dbReference type="ARBA" id="ARBA00023163"/>
    </source>
</evidence>
<organism evidence="8 9">
    <name type="scientific">Streptomyces yaizuensis</name>
    <dbReference type="NCBI Taxonomy" id="2989713"/>
    <lineage>
        <taxon>Bacteria</taxon>
        <taxon>Bacillati</taxon>
        <taxon>Actinomycetota</taxon>
        <taxon>Actinomycetes</taxon>
        <taxon>Kitasatosporales</taxon>
        <taxon>Streptomycetaceae</taxon>
        <taxon>Streptomyces</taxon>
    </lineage>
</organism>
<accession>A0ABQ5P4Y9</accession>
<feature type="domain" description="HTH cro/C1-type" evidence="7">
    <location>
        <begin position="21"/>
        <end position="73"/>
    </location>
</feature>
<evidence type="ECO:0000313" key="9">
    <source>
        <dbReference type="Proteomes" id="UP001291653"/>
    </source>
</evidence>
<evidence type="ECO:0000256" key="3">
    <source>
        <dbReference type="ARBA" id="ARBA00023082"/>
    </source>
</evidence>
<reference evidence="8 9" key="1">
    <citation type="submission" date="2022-10" db="EMBL/GenBank/DDBJ databases">
        <title>Draft genome sequence of Streptomyces sp. YSPA8.</title>
        <authorList>
            <person name="Moriuchi R."/>
            <person name="Dohra H."/>
            <person name="Yamamura H."/>
            <person name="Kodani S."/>
        </authorList>
    </citation>
    <scope>NUCLEOTIDE SEQUENCE [LARGE SCALE GENOMIC DNA]</scope>
    <source>
        <strain evidence="8 9">YSPA8</strain>
    </source>
</reference>
<keyword evidence="4" id="KW-0238">DNA-binding</keyword>
<proteinExistence type="inferred from homology"/>
<dbReference type="SMART" id="SM00530">
    <property type="entry name" value="HTH_XRE"/>
    <property type="match status" value="1"/>
</dbReference>
<dbReference type="RefSeq" id="WP_323449640.1">
    <property type="nucleotide sequence ID" value="NZ_BSBI01000011.1"/>
</dbReference>
<dbReference type="PANTHER" id="PTHR43133:SF8">
    <property type="entry name" value="RNA POLYMERASE SIGMA FACTOR HI_1459-RELATED"/>
    <property type="match status" value="1"/>
</dbReference>
<feature type="compositionally biased region" description="Low complexity" evidence="6">
    <location>
        <begin position="228"/>
        <end position="245"/>
    </location>
</feature>
<gene>
    <name evidence="8" type="ORF">SYYSPA8_25230</name>
</gene>
<evidence type="ECO:0000256" key="1">
    <source>
        <dbReference type="ARBA" id="ARBA00010641"/>
    </source>
</evidence>
<feature type="compositionally biased region" description="Polar residues" evidence="6">
    <location>
        <begin position="1"/>
        <end position="13"/>
    </location>
</feature>
<evidence type="ECO:0000259" key="7">
    <source>
        <dbReference type="PROSITE" id="PS50943"/>
    </source>
</evidence>
<evidence type="ECO:0000256" key="6">
    <source>
        <dbReference type="SAM" id="MobiDB-lite"/>
    </source>
</evidence>
<comment type="similarity">
    <text evidence="1">Belongs to the sigma-70 factor family. ECF subfamily.</text>
</comment>
<keyword evidence="2" id="KW-0805">Transcription regulation</keyword>
<dbReference type="InterPro" id="IPR010982">
    <property type="entry name" value="Lambda_DNA-bd_dom_sf"/>
</dbReference>
<dbReference type="PANTHER" id="PTHR43133">
    <property type="entry name" value="RNA POLYMERASE ECF-TYPE SIGMA FACTO"/>
    <property type="match status" value="1"/>
</dbReference>
<dbReference type="CDD" id="cd00093">
    <property type="entry name" value="HTH_XRE"/>
    <property type="match status" value="1"/>
</dbReference>
<keyword evidence="3" id="KW-0731">Sigma factor</keyword>
<feature type="compositionally biased region" description="Low complexity" evidence="6">
    <location>
        <begin position="110"/>
        <end position="125"/>
    </location>
</feature>
<dbReference type="EMBL" id="BSBI01000011">
    <property type="protein sequence ID" value="GLF97665.1"/>
    <property type="molecule type" value="Genomic_DNA"/>
</dbReference>
<dbReference type="SUPFAM" id="SSF88946">
    <property type="entry name" value="Sigma2 domain of RNA polymerase sigma factors"/>
    <property type="match status" value="1"/>
</dbReference>
<dbReference type="Gene3D" id="1.10.10.10">
    <property type="entry name" value="Winged helix-like DNA-binding domain superfamily/Winged helix DNA-binding domain"/>
    <property type="match status" value="1"/>
</dbReference>
<name>A0ABQ5P4Y9_9ACTN</name>
<dbReference type="InterPro" id="IPR036388">
    <property type="entry name" value="WH-like_DNA-bd_sf"/>
</dbReference>
<feature type="region of interest" description="Disordered" evidence="6">
    <location>
        <begin position="196"/>
        <end position="263"/>
    </location>
</feature>
<feature type="compositionally biased region" description="Low complexity" evidence="6">
    <location>
        <begin position="79"/>
        <end position="100"/>
    </location>
</feature>
<feature type="region of interest" description="Disordered" evidence="6">
    <location>
        <begin position="69"/>
        <end position="179"/>
    </location>
</feature>
<dbReference type="Gene3D" id="1.10.260.40">
    <property type="entry name" value="lambda repressor-like DNA-binding domains"/>
    <property type="match status" value="1"/>
</dbReference>
<dbReference type="PROSITE" id="PS50943">
    <property type="entry name" value="HTH_CROC1"/>
    <property type="match status" value="1"/>
</dbReference>
<evidence type="ECO:0000256" key="2">
    <source>
        <dbReference type="ARBA" id="ARBA00023015"/>
    </source>
</evidence>
<feature type="region of interest" description="Disordered" evidence="6">
    <location>
        <begin position="1"/>
        <end position="30"/>
    </location>
</feature>
<protein>
    <recommendedName>
        <fullName evidence="7">HTH cro/C1-type domain-containing protein</fullName>
    </recommendedName>
</protein>
<dbReference type="Pfam" id="PF08281">
    <property type="entry name" value="Sigma70_r4_2"/>
    <property type="match status" value="1"/>
</dbReference>
<dbReference type="InterPro" id="IPR013325">
    <property type="entry name" value="RNA_pol_sigma_r2"/>
</dbReference>
<comment type="caution">
    <text evidence="8">The sequence shown here is derived from an EMBL/GenBank/DDBJ whole genome shotgun (WGS) entry which is preliminary data.</text>
</comment>
<sequence>MTQSPAHSASESPLPSPKERRRLREAKSMSELEVATALGVTRATVRAWESGRSDPRGRRRIAYARLLTAPASVPGPVLDPAAESVPADEPVAAAEPVSEPLPEHLPEPLPESLAAAAPPSAAPRAARAHRGPVDSRPPRGSRIGLAGRTTATPVPVIAAAAPTGGEPAGGEATEPVHAEPDTIAPVRAATDGADSVLNRADAPGPPPGLSPGLPPEPLPAVAPPPAGPVGSAPPLSPTSPAAQASPTPPGPPGPPGDAPTLDALTPEEAFDALYDHTAVSLVRQAYLLTGRHRLSHECVERAFRLSWQHWPEVARDRDPVGWVRAAAYEFAMSPWQRLRPAHRHPDTPSLEGGPSALLDALLSLPPAYRRTLLLYDGLGLDLPETAAETEASTPAAANRVLHAREAVAEQVPGLTSPEILHRLLAELADAFPAPEPAPAPSVREGSERHVWLWTRTALTVTALIVGATGFTLLTSPHQYEPGVPAGRPVQGIPAHAGSERLGPEGEQLRARLRAEMAGGPERLAPEPR</sequence>
<feature type="compositionally biased region" description="Low complexity" evidence="6">
    <location>
        <begin position="149"/>
        <end position="173"/>
    </location>
</feature>
<dbReference type="InterPro" id="IPR001387">
    <property type="entry name" value="Cro/C1-type_HTH"/>
</dbReference>
<keyword evidence="9" id="KW-1185">Reference proteome</keyword>
<evidence type="ECO:0000313" key="8">
    <source>
        <dbReference type="EMBL" id="GLF97665.1"/>
    </source>
</evidence>
<feature type="compositionally biased region" description="Pro residues" evidence="6">
    <location>
        <begin position="203"/>
        <end position="227"/>
    </location>
</feature>
<keyword evidence="5" id="KW-0804">Transcription</keyword>
<dbReference type="InterPro" id="IPR013249">
    <property type="entry name" value="RNA_pol_sigma70_r4_t2"/>
</dbReference>
<dbReference type="Pfam" id="PF01381">
    <property type="entry name" value="HTH_3"/>
    <property type="match status" value="1"/>
</dbReference>